<evidence type="ECO:0000256" key="4">
    <source>
        <dbReference type="PROSITE-ProRule" id="PRU00335"/>
    </source>
</evidence>
<dbReference type="PANTHER" id="PTHR30055">
    <property type="entry name" value="HTH-TYPE TRANSCRIPTIONAL REGULATOR RUTR"/>
    <property type="match status" value="1"/>
</dbReference>
<organism evidence="6 7">
    <name type="scientific">Isoptericola dokdonensis DS-3</name>
    <dbReference type="NCBI Taxonomy" id="1300344"/>
    <lineage>
        <taxon>Bacteria</taxon>
        <taxon>Bacillati</taxon>
        <taxon>Actinomycetota</taxon>
        <taxon>Actinomycetes</taxon>
        <taxon>Micrococcales</taxon>
        <taxon>Promicromonosporaceae</taxon>
        <taxon>Isoptericola</taxon>
    </lineage>
</organism>
<dbReference type="PATRIC" id="fig|1300344.3.peg.306"/>
<dbReference type="InterPro" id="IPR001647">
    <property type="entry name" value="HTH_TetR"/>
</dbReference>
<reference evidence="6 7" key="1">
    <citation type="submission" date="2016-01" db="EMBL/GenBank/DDBJ databases">
        <title>Complete genome sequence of a soil Actinobacterium, Isoptericola dokdonensis DS-3.</title>
        <authorList>
            <person name="Kwon S.-K."/>
            <person name="Kim J.F."/>
        </authorList>
    </citation>
    <scope>NUCLEOTIDE SEQUENCE [LARGE SCALE GENOMIC DNA]</scope>
    <source>
        <strain evidence="6 7">DS-3</strain>
    </source>
</reference>
<sequence length="200" mass="20914">MAVASQPLGRRERNKQAKLERITAAAGELFAQHGVDDVTTQQIADAADIGTGTLFLYARTKGELLLLVQNAHYAAALERGQADAAAATTALDGVMALVAPIAECNRVQVDNGRTYLREMVFGDPGEPHHAEALSIVAQTEEAVADVLTTRAQVPAVEAATLARVVSAVLLLELGASVNAASSLPDLLASIRTQVAAILPR</sequence>
<dbReference type="RefSeq" id="WP_068200672.1">
    <property type="nucleotide sequence ID" value="NZ_CP014209.1"/>
</dbReference>
<keyword evidence="7" id="KW-1185">Reference proteome</keyword>
<dbReference type="SUPFAM" id="SSF46689">
    <property type="entry name" value="Homeodomain-like"/>
    <property type="match status" value="1"/>
</dbReference>
<dbReference type="Pfam" id="PF00440">
    <property type="entry name" value="TetR_N"/>
    <property type="match status" value="1"/>
</dbReference>
<evidence type="ECO:0000256" key="2">
    <source>
        <dbReference type="ARBA" id="ARBA00023125"/>
    </source>
</evidence>
<proteinExistence type="predicted"/>
<dbReference type="Proteomes" id="UP000076794">
    <property type="component" value="Chromosome"/>
</dbReference>
<dbReference type="InterPro" id="IPR050109">
    <property type="entry name" value="HTH-type_TetR-like_transc_reg"/>
</dbReference>
<feature type="domain" description="HTH tetR-type" evidence="5">
    <location>
        <begin position="16"/>
        <end position="76"/>
    </location>
</feature>
<dbReference type="PROSITE" id="PS50977">
    <property type="entry name" value="HTH_TETR_2"/>
    <property type="match status" value="1"/>
</dbReference>
<dbReference type="STRING" id="1300344.I598_0308"/>
<evidence type="ECO:0000256" key="3">
    <source>
        <dbReference type="ARBA" id="ARBA00023163"/>
    </source>
</evidence>
<dbReference type="GO" id="GO:0003700">
    <property type="term" value="F:DNA-binding transcription factor activity"/>
    <property type="evidence" value="ECO:0007669"/>
    <property type="project" value="TreeGrafter"/>
</dbReference>
<keyword evidence="3" id="KW-0804">Transcription</keyword>
<accession>A0A168ECZ5</accession>
<evidence type="ECO:0000259" key="5">
    <source>
        <dbReference type="PROSITE" id="PS50977"/>
    </source>
</evidence>
<evidence type="ECO:0000256" key="1">
    <source>
        <dbReference type="ARBA" id="ARBA00023015"/>
    </source>
</evidence>
<protein>
    <submittedName>
        <fullName evidence="6">Bacterial regulatory protein, tetR family</fullName>
    </submittedName>
</protein>
<dbReference type="Gene3D" id="1.10.357.10">
    <property type="entry name" value="Tetracycline Repressor, domain 2"/>
    <property type="match status" value="1"/>
</dbReference>
<name>A0A168ECZ5_9MICO</name>
<dbReference type="EMBL" id="CP014209">
    <property type="protein sequence ID" value="ANC29896.1"/>
    <property type="molecule type" value="Genomic_DNA"/>
</dbReference>
<dbReference type="GO" id="GO:0000976">
    <property type="term" value="F:transcription cis-regulatory region binding"/>
    <property type="evidence" value="ECO:0007669"/>
    <property type="project" value="TreeGrafter"/>
</dbReference>
<gene>
    <name evidence="6" type="ORF">I598_0308</name>
</gene>
<dbReference type="OrthoDB" id="4546168at2"/>
<keyword evidence="2 4" id="KW-0238">DNA-binding</keyword>
<dbReference type="InterPro" id="IPR009057">
    <property type="entry name" value="Homeodomain-like_sf"/>
</dbReference>
<dbReference type="AlphaFoldDB" id="A0A168ECZ5"/>
<evidence type="ECO:0000313" key="7">
    <source>
        <dbReference type="Proteomes" id="UP000076794"/>
    </source>
</evidence>
<feature type="DNA-binding region" description="H-T-H motif" evidence="4">
    <location>
        <begin position="39"/>
        <end position="58"/>
    </location>
</feature>
<dbReference type="KEGG" id="ido:I598_0308"/>
<keyword evidence="1" id="KW-0805">Transcription regulation</keyword>
<dbReference type="PANTHER" id="PTHR30055:SF234">
    <property type="entry name" value="HTH-TYPE TRANSCRIPTIONAL REGULATOR BETI"/>
    <property type="match status" value="1"/>
</dbReference>
<evidence type="ECO:0000313" key="6">
    <source>
        <dbReference type="EMBL" id="ANC29896.1"/>
    </source>
</evidence>